<keyword evidence="2" id="KW-1185">Reference proteome</keyword>
<accession>A0A9N8W1I1</accession>
<gene>
    <name evidence="1" type="ORF">FMOSSE_LOCUS2410</name>
</gene>
<proteinExistence type="predicted"/>
<sequence>MKKEEESNILFRYKLSYDEELLSTSSKKISTYRNEEEGITQEDVLNSVSEISDTFGETKFLKILNQVHKLLSDYELNFLFERLSLTDENECISEKTRKYITLFDEIIEEESCDNSDLEFENNDITDKRNSEEFEKTIAKMKGKIHQLDSLSEKFHYLSNTFSIPAESYDQSKTPDIFVIKSVSSHLDTITKMNGLMRNTPEHIFTKIDNGYKANSVLEFFKRSRQILLFLLEVLEGPNNPDPVKISKDRKS</sequence>
<comment type="caution">
    <text evidence="1">The sequence shown here is derived from an EMBL/GenBank/DDBJ whole genome shotgun (WGS) entry which is preliminary data.</text>
</comment>
<dbReference type="EMBL" id="CAJVPP010000315">
    <property type="protein sequence ID" value="CAG8468772.1"/>
    <property type="molecule type" value="Genomic_DNA"/>
</dbReference>
<evidence type="ECO:0000313" key="1">
    <source>
        <dbReference type="EMBL" id="CAG8468772.1"/>
    </source>
</evidence>
<dbReference type="AlphaFoldDB" id="A0A9N8W1I1"/>
<dbReference type="Proteomes" id="UP000789375">
    <property type="component" value="Unassembled WGS sequence"/>
</dbReference>
<reference evidence="1" key="1">
    <citation type="submission" date="2021-06" db="EMBL/GenBank/DDBJ databases">
        <authorList>
            <person name="Kallberg Y."/>
            <person name="Tangrot J."/>
            <person name="Rosling A."/>
        </authorList>
    </citation>
    <scope>NUCLEOTIDE SEQUENCE</scope>
    <source>
        <strain evidence="1">87-6 pot B 2015</strain>
    </source>
</reference>
<evidence type="ECO:0000313" key="2">
    <source>
        <dbReference type="Proteomes" id="UP000789375"/>
    </source>
</evidence>
<organism evidence="1 2">
    <name type="scientific">Funneliformis mosseae</name>
    <name type="common">Endomycorrhizal fungus</name>
    <name type="synonym">Glomus mosseae</name>
    <dbReference type="NCBI Taxonomy" id="27381"/>
    <lineage>
        <taxon>Eukaryota</taxon>
        <taxon>Fungi</taxon>
        <taxon>Fungi incertae sedis</taxon>
        <taxon>Mucoromycota</taxon>
        <taxon>Glomeromycotina</taxon>
        <taxon>Glomeromycetes</taxon>
        <taxon>Glomerales</taxon>
        <taxon>Glomeraceae</taxon>
        <taxon>Funneliformis</taxon>
    </lineage>
</organism>
<name>A0A9N8W1I1_FUNMO</name>
<protein>
    <submittedName>
        <fullName evidence="1">2173_t:CDS:1</fullName>
    </submittedName>
</protein>